<keyword evidence="2" id="KW-0732">Signal</keyword>
<protein>
    <submittedName>
        <fullName evidence="4">DUF4232 domain-containing protein</fullName>
    </submittedName>
</protein>
<accession>A0ABU2T9X7</accession>
<dbReference type="EMBL" id="JAVRFE010000023">
    <property type="protein sequence ID" value="MDT0457731.1"/>
    <property type="molecule type" value="Genomic_DNA"/>
</dbReference>
<name>A0ABU2T9X7_9ACTN</name>
<dbReference type="Pfam" id="PF14016">
    <property type="entry name" value="DUF4232"/>
    <property type="match status" value="1"/>
</dbReference>
<evidence type="ECO:0000313" key="5">
    <source>
        <dbReference type="Proteomes" id="UP001180551"/>
    </source>
</evidence>
<feature type="signal peptide" evidence="2">
    <location>
        <begin position="1"/>
        <end position="34"/>
    </location>
</feature>
<comment type="caution">
    <text evidence="4">The sequence shown here is derived from an EMBL/GenBank/DDBJ whole genome shotgun (WGS) entry which is preliminary data.</text>
</comment>
<sequence>MPFTATTCRATTCRATAAGLLVAAALALTTGCHGAPGKGGEGSVTAVSPAPAPPLPDGGSPPTGRGGRVACTPEMLRFHAGALPRRNRRMLLTVTNFSRRTCDFAAQRYPLLRFGNDRRPALPAIGASRPLTAVSLAPDDTAYATIITSAAGGPGGTGRRGRKIAQFGVALAARATPTQVGLDGRSPVHVDPRTARVTYWQTCLEAARKW</sequence>
<feature type="chain" id="PRO_5045607253" evidence="2">
    <location>
        <begin position="35"/>
        <end position="210"/>
    </location>
</feature>
<evidence type="ECO:0000259" key="3">
    <source>
        <dbReference type="Pfam" id="PF14016"/>
    </source>
</evidence>
<evidence type="ECO:0000256" key="1">
    <source>
        <dbReference type="SAM" id="MobiDB-lite"/>
    </source>
</evidence>
<dbReference type="InterPro" id="IPR025326">
    <property type="entry name" value="DUF4232"/>
</dbReference>
<organism evidence="4 5">
    <name type="scientific">Streptomyces mooreae</name>
    <dbReference type="NCBI Taxonomy" id="3075523"/>
    <lineage>
        <taxon>Bacteria</taxon>
        <taxon>Bacillati</taxon>
        <taxon>Actinomycetota</taxon>
        <taxon>Actinomycetes</taxon>
        <taxon>Kitasatosporales</taxon>
        <taxon>Streptomycetaceae</taxon>
        <taxon>Streptomyces</taxon>
    </lineage>
</organism>
<evidence type="ECO:0000313" key="4">
    <source>
        <dbReference type="EMBL" id="MDT0457731.1"/>
    </source>
</evidence>
<gene>
    <name evidence="4" type="ORF">RM550_18640</name>
</gene>
<evidence type="ECO:0000256" key="2">
    <source>
        <dbReference type="SAM" id="SignalP"/>
    </source>
</evidence>
<keyword evidence="5" id="KW-1185">Reference proteome</keyword>
<feature type="domain" description="DUF4232" evidence="3">
    <location>
        <begin position="71"/>
        <end position="201"/>
    </location>
</feature>
<proteinExistence type="predicted"/>
<reference evidence="4" key="1">
    <citation type="submission" date="2024-05" db="EMBL/GenBank/DDBJ databases">
        <title>30 novel species of actinomycetes from the DSMZ collection.</title>
        <authorList>
            <person name="Nouioui I."/>
        </authorList>
    </citation>
    <scope>NUCLEOTIDE SEQUENCE</scope>
    <source>
        <strain evidence="4">DSM 41527</strain>
    </source>
</reference>
<feature type="region of interest" description="Disordered" evidence="1">
    <location>
        <begin position="37"/>
        <end position="69"/>
    </location>
</feature>
<dbReference type="Proteomes" id="UP001180551">
    <property type="component" value="Unassembled WGS sequence"/>
</dbReference>
<dbReference type="RefSeq" id="WP_311624850.1">
    <property type="nucleotide sequence ID" value="NZ_JAVRFE010000023.1"/>
</dbReference>